<dbReference type="Proteomes" id="UP000198504">
    <property type="component" value="Unassembled WGS sequence"/>
</dbReference>
<protein>
    <submittedName>
        <fullName evidence="1">Uncharacterized protein</fullName>
    </submittedName>
</protein>
<name>A0A1H9IK70_9ACTN</name>
<proteinExistence type="predicted"/>
<dbReference type="AlphaFoldDB" id="A0A1H9IK70"/>
<dbReference type="EMBL" id="FOFA01000005">
    <property type="protein sequence ID" value="SEQ75000.1"/>
    <property type="molecule type" value="Genomic_DNA"/>
</dbReference>
<accession>A0A1H9IK70</accession>
<evidence type="ECO:0000313" key="1">
    <source>
        <dbReference type="EMBL" id="SEQ75000.1"/>
    </source>
</evidence>
<sequence>MNETTRPRVDKDGAWDDRFWTTEHLQVFLHREKPHDLIERDGFPVPFDLGGGHLLWAREEVFDWLVTRRRTKEERRAAREVVVREVVDEATKNEDELLEVIDRDVRKRHRREH</sequence>
<organism evidence="1 2">
    <name type="scientific">Microlunatus flavus</name>
    <dbReference type="NCBI Taxonomy" id="1036181"/>
    <lineage>
        <taxon>Bacteria</taxon>
        <taxon>Bacillati</taxon>
        <taxon>Actinomycetota</taxon>
        <taxon>Actinomycetes</taxon>
        <taxon>Propionibacteriales</taxon>
        <taxon>Propionibacteriaceae</taxon>
        <taxon>Microlunatus</taxon>
    </lineage>
</organism>
<gene>
    <name evidence="1" type="ORF">SAMN05421756_105285</name>
</gene>
<reference evidence="2" key="1">
    <citation type="submission" date="2016-10" db="EMBL/GenBank/DDBJ databases">
        <authorList>
            <person name="Varghese N."/>
            <person name="Submissions S."/>
        </authorList>
    </citation>
    <scope>NUCLEOTIDE SEQUENCE [LARGE SCALE GENOMIC DNA]</scope>
    <source>
        <strain evidence="2">CGMCC 4.6856</strain>
    </source>
</reference>
<dbReference type="RefSeq" id="WP_091181642.1">
    <property type="nucleotide sequence ID" value="NZ_FOFA01000005.1"/>
</dbReference>
<dbReference type="OrthoDB" id="1525365at2"/>
<keyword evidence="2" id="KW-1185">Reference proteome</keyword>
<evidence type="ECO:0000313" key="2">
    <source>
        <dbReference type="Proteomes" id="UP000198504"/>
    </source>
</evidence>